<dbReference type="RefSeq" id="WP_188348004.1">
    <property type="nucleotide sequence ID" value="NZ_CP017195.1"/>
</dbReference>
<reference evidence="7 8" key="1">
    <citation type="submission" date="2016-09" db="EMBL/GenBank/DDBJ databases">
        <title>Lactic acid bacteria from MAP meat Genome sequencing and assembly.</title>
        <authorList>
            <person name="Behr J."/>
            <person name="Hilgarth M."/>
            <person name="Vogel R.F."/>
        </authorList>
    </citation>
    <scope>NUCLEOTIDE SEQUENCE [LARGE SCALE GENOMIC DNA]</scope>
    <source>
        <strain evidence="7 8">TMW21615</strain>
    </source>
</reference>
<dbReference type="Pfam" id="PF01943">
    <property type="entry name" value="Polysacc_synt"/>
    <property type="match status" value="1"/>
</dbReference>
<feature type="transmembrane region" description="Helical" evidence="6">
    <location>
        <begin position="40"/>
        <end position="61"/>
    </location>
</feature>
<evidence type="ECO:0000256" key="3">
    <source>
        <dbReference type="ARBA" id="ARBA00022692"/>
    </source>
</evidence>
<evidence type="ECO:0000256" key="2">
    <source>
        <dbReference type="ARBA" id="ARBA00022475"/>
    </source>
</evidence>
<feature type="transmembrane region" description="Helical" evidence="6">
    <location>
        <begin position="411"/>
        <end position="430"/>
    </location>
</feature>
<feature type="transmembrane region" description="Helical" evidence="6">
    <location>
        <begin position="436"/>
        <end position="457"/>
    </location>
</feature>
<keyword evidence="2" id="KW-1003">Cell membrane</keyword>
<accession>A0A7L4WF55</accession>
<name>A0A7L4WF55_9LACT</name>
<feature type="transmembrane region" description="Helical" evidence="6">
    <location>
        <begin position="164"/>
        <end position="186"/>
    </location>
</feature>
<feature type="transmembrane region" description="Helical" evidence="6">
    <location>
        <begin position="318"/>
        <end position="340"/>
    </location>
</feature>
<dbReference type="Proteomes" id="UP000516280">
    <property type="component" value="Chromosome"/>
</dbReference>
<feature type="transmembrane region" description="Helical" evidence="6">
    <location>
        <begin position="81"/>
        <end position="104"/>
    </location>
</feature>
<dbReference type="AlphaFoldDB" id="A0A7L4WF55"/>
<keyword evidence="4 6" id="KW-1133">Transmembrane helix</keyword>
<dbReference type="PANTHER" id="PTHR30250:SF11">
    <property type="entry name" value="O-ANTIGEN TRANSPORTER-RELATED"/>
    <property type="match status" value="1"/>
</dbReference>
<dbReference type="InterPro" id="IPR050833">
    <property type="entry name" value="Poly_Biosynth_Transport"/>
</dbReference>
<feature type="transmembrane region" description="Helical" evidence="6">
    <location>
        <begin position="7"/>
        <end position="28"/>
    </location>
</feature>
<feature type="transmembrane region" description="Helical" evidence="6">
    <location>
        <begin position="207"/>
        <end position="226"/>
    </location>
</feature>
<evidence type="ECO:0000313" key="8">
    <source>
        <dbReference type="Proteomes" id="UP000516280"/>
    </source>
</evidence>
<feature type="transmembrane region" description="Helical" evidence="6">
    <location>
        <begin position="377"/>
        <end position="399"/>
    </location>
</feature>
<keyword evidence="3 6" id="KW-0812">Transmembrane</keyword>
<protein>
    <recommendedName>
        <fullName evidence="9">Flippase</fullName>
    </recommendedName>
</protein>
<dbReference type="InterPro" id="IPR002797">
    <property type="entry name" value="Polysacc_synth"/>
</dbReference>
<feature type="transmembrane region" description="Helical" evidence="6">
    <location>
        <begin position="291"/>
        <end position="312"/>
    </location>
</feature>
<feature type="transmembrane region" description="Helical" evidence="6">
    <location>
        <begin position="139"/>
        <end position="158"/>
    </location>
</feature>
<gene>
    <name evidence="7" type="ORF">BHS01_10645</name>
</gene>
<evidence type="ECO:0000256" key="4">
    <source>
        <dbReference type="ARBA" id="ARBA00022989"/>
    </source>
</evidence>
<keyword evidence="5 6" id="KW-0472">Membrane</keyword>
<sequence length="473" mass="54200">MRIIKNFFWNSSYQMIIILLPLITAPYITRVLGPKGVGIYSFTGSVVQYFVLFALLGNYIYGNREIAFYQNDKKQRSQVFWGINFVTWGVAFIVFIIYILFITYTEQYKMIYIIQSILIFASLFDISWYFQGRENFKIIVIRNLLVKLTTVILIFLFVNTKSDLLLYISLMSLGTLFGNLSLWGYLKNEIYPPIFKNIQLKKHFKSSLLLFFPALISQFYLIANRIMIGSLDSVTNAGFFAQSDTIVRMTLTVITSLSIVMLPNITNLLSRGNIEAVKKNIEISFKVSTSIAVPLSFGLAAIALNFAPFFFGSNFSKVGVILIIESPIVLFLTWSTVIGFQYLLPMNKMKEYIFSSLVGAISCVIINILLIPTMGVLGATIGSVVAEFLVFLTQFLLVIKTFSFKLLFKGSWKYFLSGFLMFDIVLFINIKFGMSFLQLFLQIFIGCITYLFFNIILKTDLWIIVKKLYLKYL</sequence>
<feature type="transmembrane region" description="Helical" evidence="6">
    <location>
        <begin position="246"/>
        <end position="270"/>
    </location>
</feature>
<dbReference type="KEGG" id="lpaa:BHS01_10645"/>
<dbReference type="EMBL" id="CP017195">
    <property type="protein sequence ID" value="QDJ28938.1"/>
    <property type="molecule type" value="Genomic_DNA"/>
</dbReference>
<dbReference type="GO" id="GO:0005886">
    <property type="term" value="C:plasma membrane"/>
    <property type="evidence" value="ECO:0007669"/>
    <property type="project" value="UniProtKB-SubCell"/>
</dbReference>
<proteinExistence type="predicted"/>
<evidence type="ECO:0008006" key="9">
    <source>
        <dbReference type="Google" id="ProtNLM"/>
    </source>
</evidence>
<evidence type="ECO:0000256" key="5">
    <source>
        <dbReference type="ARBA" id="ARBA00023136"/>
    </source>
</evidence>
<evidence type="ECO:0000313" key="7">
    <source>
        <dbReference type="EMBL" id="QDJ28938.1"/>
    </source>
</evidence>
<organism evidence="7 8">
    <name type="scientific">Pseudolactococcus paracarnosus</name>
    <dbReference type="NCBI Taxonomy" id="2749962"/>
    <lineage>
        <taxon>Bacteria</taxon>
        <taxon>Bacillati</taxon>
        <taxon>Bacillota</taxon>
        <taxon>Bacilli</taxon>
        <taxon>Lactobacillales</taxon>
        <taxon>Streptococcaceae</taxon>
        <taxon>Pseudolactococcus</taxon>
    </lineage>
</organism>
<dbReference type="PANTHER" id="PTHR30250">
    <property type="entry name" value="PST FAMILY PREDICTED COLANIC ACID TRANSPORTER"/>
    <property type="match status" value="1"/>
</dbReference>
<feature type="transmembrane region" description="Helical" evidence="6">
    <location>
        <begin position="352"/>
        <end position="371"/>
    </location>
</feature>
<comment type="subcellular location">
    <subcellularLocation>
        <location evidence="1">Cell membrane</location>
        <topology evidence="1">Multi-pass membrane protein</topology>
    </subcellularLocation>
</comment>
<evidence type="ECO:0000256" key="1">
    <source>
        <dbReference type="ARBA" id="ARBA00004651"/>
    </source>
</evidence>
<feature type="transmembrane region" description="Helical" evidence="6">
    <location>
        <begin position="110"/>
        <end position="130"/>
    </location>
</feature>
<evidence type="ECO:0000256" key="6">
    <source>
        <dbReference type="SAM" id="Phobius"/>
    </source>
</evidence>